<keyword evidence="1 5" id="KW-0489">Methyltransferase</keyword>
<evidence type="ECO:0000313" key="5">
    <source>
        <dbReference type="EMBL" id="QGY43356.1"/>
    </source>
</evidence>
<accession>A0A6I6JKM8</accession>
<dbReference type="SUPFAM" id="SSF53335">
    <property type="entry name" value="S-adenosyl-L-methionine-dependent methyltransferases"/>
    <property type="match status" value="1"/>
</dbReference>
<reference evidence="5 6" key="1">
    <citation type="submission" date="2019-11" db="EMBL/GenBank/DDBJ databases">
        <authorList>
            <person name="Zheng R.K."/>
            <person name="Sun C.M."/>
        </authorList>
    </citation>
    <scope>NUCLEOTIDE SEQUENCE [LARGE SCALE GENOMIC DNA]</scope>
    <source>
        <strain evidence="5 6">WC007</strain>
    </source>
</reference>
<proteinExistence type="predicted"/>
<sequence>MKIKFLLFVALSVLVVGVKAQYPEVENELDKKVKTFIVDNAHSWRDMNVPLSDGKILYDIIVKNNYKSAVEIGTSTGHSAIWIAWALSKTGGKLTTIEIDKNRYLQARANFKKAGVSDFIDARLGDAHELVPQLPGKYDFVFCDADRYWFKNYFIAMDPKMKRGGCFTAHNAAQRSRGIREFLEYVESLNNYETSITKDSRAGISMSYKTWEK</sequence>
<keyword evidence="2 5" id="KW-0808">Transferase</keyword>
<evidence type="ECO:0000313" key="6">
    <source>
        <dbReference type="Proteomes" id="UP000428260"/>
    </source>
</evidence>
<dbReference type="Gene3D" id="3.40.50.150">
    <property type="entry name" value="Vaccinia Virus protein VP39"/>
    <property type="match status" value="1"/>
</dbReference>
<feature type="chain" id="PRO_5026326251" evidence="4">
    <location>
        <begin position="21"/>
        <end position="213"/>
    </location>
</feature>
<feature type="signal peptide" evidence="4">
    <location>
        <begin position="1"/>
        <end position="20"/>
    </location>
</feature>
<keyword evidence="3" id="KW-0949">S-adenosyl-L-methionine</keyword>
<dbReference type="PANTHER" id="PTHR43167:SF1">
    <property type="entry name" value="PUTATIVE (AFU_ORTHOLOGUE AFUA_6G01830)-RELATED"/>
    <property type="match status" value="1"/>
</dbReference>
<dbReference type="Pfam" id="PF01596">
    <property type="entry name" value="Methyltransf_3"/>
    <property type="match status" value="1"/>
</dbReference>
<dbReference type="InterPro" id="IPR029063">
    <property type="entry name" value="SAM-dependent_MTases_sf"/>
</dbReference>
<dbReference type="GO" id="GO:0008171">
    <property type="term" value="F:O-methyltransferase activity"/>
    <property type="evidence" value="ECO:0007669"/>
    <property type="project" value="InterPro"/>
</dbReference>
<evidence type="ECO:0000256" key="1">
    <source>
        <dbReference type="ARBA" id="ARBA00022603"/>
    </source>
</evidence>
<dbReference type="AlphaFoldDB" id="A0A6I6JKM8"/>
<dbReference type="PROSITE" id="PS51682">
    <property type="entry name" value="SAM_OMT_I"/>
    <property type="match status" value="1"/>
</dbReference>
<keyword evidence="6" id="KW-1185">Reference proteome</keyword>
<keyword evidence="4" id="KW-0732">Signal</keyword>
<dbReference type="PANTHER" id="PTHR43167">
    <property type="entry name" value="PUTATIVE (AFU_ORTHOLOGUE AFUA_6G01830)-RELATED"/>
    <property type="match status" value="1"/>
</dbReference>
<evidence type="ECO:0000256" key="3">
    <source>
        <dbReference type="ARBA" id="ARBA00022691"/>
    </source>
</evidence>
<evidence type="ECO:0000256" key="2">
    <source>
        <dbReference type="ARBA" id="ARBA00022679"/>
    </source>
</evidence>
<dbReference type="GO" id="GO:0032259">
    <property type="term" value="P:methylation"/>
    <property type="evidence" value="ECO:0007669"/>
    <property type="project" value="UniProtKB-KW"/>
</dbReference>
<dbReference type="KEGG" id="mcos:GM418_06690"/>
<gene>
    <name evidence="5" type="ORF">GM418_06690</name>
</gene>
<dbReference type="RefSeq" id="WP_158864401.1">
    <property type="nucleotide sequence ID" value="NZ_CP046401.1"/>
</dbReference>
<evidence type="ECO:0000256" key="4">
    <source>
        <dbReference type="SAM" id="SignalP"/>
    </source>
</evidence>
<dbReference type="Proteomes" id="UP000428260">
    <property type="component" value="Chromosome"/>
</dbReference>
<protein>
    <submittedName>
        <fullName evidence="5">Methyltransferase</fullName>
    </submittedName>
</protein>
<organism evidence="5 6">
    <name type="scientific">Maribellus comscasis</name>
    <dbReference type="NCBI Taxonomy" id="2681766"/>
    <lineage>
        <taxon>Bacteria</taxon>
        <taxon>Pseudomonadati</taxon>
        <taxon>Bacteroidota</taxon>
        <taxon>Bacteroidia</taxon>
        <taxon>Marinilabiliales</taxon>
        <taxon>Prolixibacteraceae</taxon>
        <taxon>Maribellus</taxon>
    </lineage>
</organism>
<dbReference type="EMBL" id="CP046401">
    <property type="protein sequence ID" value="QGY43356.1"/>
    <property type="molecule type" value="Genomic_DNA"/>
</dbReference>
<dbReference type="CDD" id="cd02440">
    <property type="entry name" value="AdoMet_MTases"/>
    <property type="match status" value="1"/>
</dbReference>
<name>A0A6I6JKM8_9BACT</name>
<dbReference type="InterPro" id="IPR002935">
    <property type="entry name" value="SAM_O-MeTrfase"/>
</dbReference>